<sequence length="33" mass="3915">MLIQMKKTTLGYKKEKILKKIDLEIKRVNLLAL</sequence>
<dbReference type="EMBL" id="CAJHOE010000008">
    <property type="protein sequence ID" value="CAD7289324.1"/>
    <property type="molecule type" value="Genomic_DNA"/>
</dbReference>
<dbReference type="Proteomes" id="UP000789359">
    <property type="component" value="Unassembled WGS sequence"/>
</dbReference>
<evidence type="ECO:0000313" key="1">
    <source>
        <dbReference type="EMBL" id="CAD7289324.1"/>
    </source>
</evidence>
<gene>
    <name evidence="1" type="ORF">LMG8286_01754</name>
</gene>
<comment type="caution">
    <text evidence="1">The sequence shown here is derived from an EMBL/GenBank/DDBJ whole genome shotgun (WGS) entry which is preliminary data.</text>
</comment>
<reference evidence="1 2" key="1">
    <citation type="submission" date="2020-11" db="EMBL/GenBank/DDBJ databases">
        <authorList>
            <person name="Peeters C."/>
        </authorList>
    </citation>
    <scope>NUCLEOTIDE SEQUENCE [LARGE SCALE GENOMIC DNA]</scope>
    <source>
        <strain evidence="1 2">LMG 8286</strain>
    </source>
</reference>
<proteinExistence type="predicted"/>
<accession>A0ABN7K9W2</accession>
<organism evidence="1 2">
    <name type="scientific">Campylobacter suis</name>
    <dbReference type="NCBI Taxonomy" id="2790657"/>
    <lineage>
        <taxon>Bacteria</taxon>
        <taxon>Pseudomonadati</taxon>
        <taxon>Campylobacterota</taxon>
        <taxon>Epsilonproteobacteria</taxon>
        <taxon>Campylobacterales</taxon>
        <taxon>Campylobacteraceae</taxon>
        <taxon>Campylobacter</taxon>
    </lineage>
</organism>
<protein>
    <submittedName>
        <fullName evidence="1">Uncharacterized protein</fullName>
    </submittedName>
</protein>
<name>A0ABN7K9W2_9BACT</name>
<evidence type="ECO:0000313" key="2">
    <source>
        <dbReference type="Proteomes" id="UP000789359"/>
    </source>
</evidence>
<keyword evidence="2" id="KW-1185">Reference proteome</keyword>